<dbReference type="GO" id="GO:0022857">
    <property type="term" value="F:transmembrane transporter activity"/>
    <property type="evidence" value="ECO:0007669"/>
    <property type="project" value="InterPro"/>
</dbReference>
<evidence type="ECO:0000313" key="7">
    <source>
        <dbReference type="Proteomes" id="UP000005953"/>
    </source>
</evidence>
<feature type="transmembrane region" description="Helical" evidence="4">
    <location>
        <begin position="207"/>
        <end position="231"/>
    </location>
</feature>
<dbReference type="EMBL" id="AAOE01000025">
    <property type="protein sequence ID" value="EAR08151.1"/>
    <property type="molecule type" value="Genomic_DNA"/>
</dbReference>
<proteinExistence type="predicted"/>
<accession>A4BIE4</accession>
<feature type="transmembrane region" description="Helical" evidence="4">
    <location>
        <begin position="162"/>
        <end position="186"/>
    </location>
</feature>
<dbReference type="SUPFAM" id="SSF103473">
    <property type="entry name" value="MFS general substrate transporter"/>
    <property type="match status" value="1"/>
</dbReference>
<dbReference type="HOGENOM" id="CLU_047644_2_0_6"/>
<evidence type="ECO:0000256" key="1">
    <source>
        <dbReference type="ARBA" id="ARBA00022692"/>
    </source>
</evidence>
<evidence type="ECO:0000256" key="4">
    <source>
        <dbReference type="SAM" id="Phobius"/>
    </source>
</evidence>
<evidence type="ECO:0000256" key="2">
    <source>
        <dbReference type="ARBA" id="ARBA00022989"/>
    </source>
</evidence>
<feature type="transmembrane region" description="Helical" evidence="4">
    <location>
        <begin position="278"/>
        <end position="297"/>
    </location>
</feature>
<reference evidence="6 7" key="1">
    <citation type="submission" date="2006-02" db="EMBL/GenBank/DDBJ databases">
        <authorList>
            <person name="Pinhassi J."/>
            <person name="Pedros-Alio C."/>
            <person name="Ferriera S."/>
            <person name="Johnson J."/>
            <person name="Kravitz S."/>
            <person name="Halpern A."/>
            <person name="Remington K."/>
            <person name="Beeson K."/>
            <person name="Tran B."/>
            <person name="Rogers Y.-H."/>
            <person name="Friedman R."/>
            <person name="Venter J.C."/>
        </authorList>
    </citation>
    <scope>NUCLEOTIDE SEQUENCE [LARGE SCALE GENOMIC DNA]</scope>
    <source>
        <strain evidence="6 7">MED297</strain>
    </source>
</reference>
<dbReference type="PANTHER" id="PTHR23534">
    <property type="entry name" value="MFS PERMEASE"/>
    <property type="match status" value="1"/>
</dbReference>
<dbReference type="STRING" id="314283.MED297_00645"/>
<dbReference type="Gene3D" id="1.20.1250.20">
    <property type="entry name" value="MFS general substrate transporter like domains"/>
    <property type="match status" value="1"/>
</dbReference>
<evidence type="ECO:0000313" key="6">
    <source>
        <dbReference type="EMBL" id="EAR08151.1"/>
    </source>
</evidence>
<keyword evidence="3 4" id="KW-0472">Membrane</keyword>
<keyword evidence="7" id="KW-1185">Reference proteome</keyword>
<feature type="domain" description="Major facilitator superfamily (MFS) profile" evidence="5">
    <location>
        <begin position="1"/>
        <end position="394"/>
    </location>
</feature>
<dbReference type="InterPro" id="IPR020846">
    <property type="entry name" value="MFS_dom"/>
</dbReference>
<feature type="transmembrane region" description="Helical" evidence="4">
    <location>
        <begin position="303"/>
        <end position="325"/>
    </location>
</feature>
<feature type="transmembrane region" description="Helical" evidence="4">
    <location>
        <begin position="131"/>
        <end position="150"/>
    </location>
</feature>
<keyword evidence="2 4" id="KW-1133">Transmembrane helix</keyword>
<sequence length="401" mass="42951">MLMLGLNRNVWILAMTQPLALAMSPAIVLISGFVGKSLAPRPELSTLPLSMMIIGITLGAMPAALLMQRFGRKRVFLAGMVINSLAALIAAGGIALSSFIIFLLGITLSGMTIAIMHQFRFAAAESTPAELAGRAISMLMLGSVAAAFIGTELAAFGQDWFATPYAGSFLALIAASVAGFILLCFYQDNTRPEQSDKDTPPVNWSDVLRRPTFLIALGSAAIGYGVMSFVMTATPLAMHDMMGHSLGDTKWVIQSHIMAMFLPSLVTGELIRKFGERTIIFVGLLAYLATTAFAYSGVEVLHYWWALVLLGVGWNFLFIGGTTLLTKAYKPHEKFRVQAVNDLTVFVFQALSSLSAGVILFLSGWSGIVTLSLVPTAVLLIAIGLTWTRIKSTVAAESQAS</sequence>
<dbReference type="InterPro" id="IPR011701">
    <property type="entry name" value="MFS"/>
</dbReference>
<feature type="transmembrane region" description="Helical" evidence="4">
    <location>
        <begin position="75"/>
        <end position="94"/>
    </location>
</feature>
<evidence type="ECO:0000259" key="5">
    <source>
        <dbReference type="PROSITE" id="PS50850"/>
    </source>
</evidence>
<feature type="transmembrane region" description="Helical" evidence="4">
    <location>
        <begin position="100"/>
        <end position="119"/>
    </location>
</feature>
<feature type="transmembrane region" description="Helical" evidence="4">
    <location>
        <begin position="251"/>
        <end position="271"/>
    </location>
</feature>
<name>A4BIE4_9GAMM</name>
<keyword evidence="1 4" id="KW-0812">Transmembrane</keyword>
<gene>
    <name evidence="6" type="ORF">MED297_00645</name>
</gene>
<evidence type="ECO:0000256" key="3">
    <source>
        <dbReference type="ARBA" id="ARBA00023136"/>
    </source>
</evidence>
<feature type="transmembrane region" description="Helical" evidence="4">
    <location>
        <begin position="368"/>
        <end position="387"/>
    </location>
</feature>
<dbReference type="AlphaFoldDB" id="A4BIE4"/>
<comment type="caution">
    <text evidence="6">The sequence shown here is derived from an EMBL/GenBank/DDBJ whole genome shotgun (WGS) entry which is preliminary data.</text>
</comment>
<dbReference type="PANTHER" id="PTHR23534:SF1">
    <property type="entry name" value="MAJOR FACILITATOR SUPERFAMILY PROTEIN"/>
    <property type="match status" value="1"/>
</dbReference>
<feature type="transmembrane region" description="Helical" evidence="4">
    <location>
        <begin position="345"/>
        <end position="362"/>
    </location>
</feature>
<feature type="transmembrane region" description="Helical" evidence="4">
    <location>
        <begin position="46"/>
        <end position="66"/>
    </location>
</feature>
<feature type="transmembrane region" description="Helical" evidence="4">
    <location>
        <begin position="12"/>
        <end position="34"/>
    </location>
</feature>
<dbReference type="PROSITE" id="PS50850">
    <property type="entry name" value="MFS"/>
    <property type="match status" value="1"/>
</dbReference>
<organism evidence="6 7">
    <name type="scientific">Reinekea blandensis MED297</name>
    <dbReference type="NCBI Taxonomy" id="314283"/>
    <lineage>
        <taxon>Bacteria</taxon>
        <taxon>Pseudomonadati</taxon>
        <taxon>Pseudomonadota</taxon>
        <taxon>Gammaproteobacteria</taxon>
        <taxon>Oceanospirillales</taxon>
        <taxon>Saccharospirillaceae</taxon>
        <taxon>Reinekea</taxon>
    </lineage>
</organism>
<dbReference type="InterPro" id="IPR036259">
    <property type="entry name" value="MFS_trans_sf"/>
</dbReference>
<dbReference type="Pfam" id="PF07690">
    <property type="entry name" value="MFS_1"/>
    <property type="match status" value="1"/>
</dbReference>
<dbReference type="Proteomes" id="UP000005953">
    <property type="component" value="Unassembled WGS sequence"/>
</dbReference>
<protein>
    <recommendedName>
        <fullName evidence="5">Major facilitator superfamily (MFS) profile domain-containing protein</fullName>
    </recommendedName>
</protein>